<proteinExistence type="predicted"/>
<dbReference type="EMBL" id="JAPEUY010000005">
    <property type="protein sequence ID" value="KAJ4373179.1"/>
    <property type="molecule type" value="Genomic_DNA"/>
</dbReference>
<organism evidence="2 3">
    <name type="scientific">Neocucurbitaria cava</name>
    <dbReference type="NCBI Taxonomy" id="798079"/>
    <lineage>
        <taxon>Eukaryota</taxon>
        <taxon>Fungi</taxon>
        <taxon>Dikarya</taxon>
        <taxon>Ascomycota</taxon>
        <taxon>Pezizomycotina</taxon>
        <taxon>Dothideomycetes</taxon>
        <taxon>Pleosporomycetidae</taxon>
        <taxon>Pleosporales</taxon>
        <taxon>Pleosporineae</taxon>
        <taxon>Cucurbitariaceae</taxon>
        <taxon>Neocucurbitaria</taxon>
    </lineage>
</organism>
<feature type="region of interest" description="Disordered" evidence="1">
    <location>
        <begin position="671"/>
        <end position="736"/>
    </location>
</feature>
<dbReference type="Proteomes" id="UP001140560">
    <property type="component" value="Unassembled WGS sequence"/>
</dbReference>
<feature type="region of interest" description="Disordered" evidence="1">
    <location>
        <begin position="865"/>
        <end position="899"/>
    </location>
</feature>
<sequence>MVSPKQVMEARSRAGSNVSQRRSSQAGLRQSTVSGGLVGLPGTGDLSLLDPALWAAPVPDLDEFFDMDAFNANEAIATDMANNNYDANQFPHAASSQQYFEQFGQNGLGLQLGNPQIEQQDQNTFSIDQQAEQTYGQYNLVPVGSNFTPPLNYNNNYQYYDPWGNGYTMQMQSPGATPGFSAIPGGSSLPPLPKYPEPEPQFMAGPYFNHSMQPPPIQQYTEYVPTEYPVDPQLLQQQGNVHEQLTNVELAESRPAIYEDHNATAKSKRKRVEPESDSEDEEPIDRRRRQKRPFKRSPATHSGNSHRDSIVSESSSLHQPVKITVVRAGEKPKKCEEKSWVRVNNTTKGETTRTARINHFTDEGPKYKVKPLPVGDWEFGKFKFEYTHHNGMDEFKKRTMTARQIHEYISEFPGDLRIWIQVTPGDSARRYASKSHSECIFEQCPNRQWANKGTIEVGTYRVAFDEKHKTYGKGVVDPFDCVAYAHLYCIERFLDFDYVCQVVDVKVDARGEMAKEPKGEAAFTFSGKHLAEKAIAEKFVKAAKADQLRRTPEFFAYPNHTDYKKGEPKPHDQTLVAAMFNVNWEHRTRSQLKQFVYRNIKPGSFGIHRGDQEIIMVDKKVETLKAFKKARAAKQHKNFDHSAYYDEFHPEINVRIAECLALRAQFQAEDAGGTVPARGGTKKRPYLVNDDEDDESSEDDFEEIGAGVQRQKRAAVSQASRSSPRKKQRINYAEPQDAPVYHDVYDQVAQVVPGYQPASANTRKQSCTQYFPTQAQYAYTDEELEHVLSLARRKSSTLSLGPYTSIMKSPNLTRIPHSPLLPRYSTRTASFNAQPVTSSKEYNVNDSPSQVGVSPAAARAMYDHLQQGRRSSARLARKGSTTPSRDTVETGRVGKRRRN</sequence>
<keyword evidence="3" id="KW-1185">Reference proteome</keyword>
<evidence type="ECO:0000313" key="2">
    <source>
        <dbReference type="EMBL" id="KAJ4373179.1"/>
    </source>
</evidence>
<dbReference type="AlphaFoldDB" id="A0A9W8YBQ7"/>
<feature type="compositionally biased region" description="Polar residues" evidence="1">
    <location>
        <begin position="14"/>
        <end position="32"/>
    </location>
</feature>
<reference evidence="2" key="1">
    <citation type="submission" date="2022-10" db="EMBL/GenBank/DDBJ databases">
        <title>Tapping the CABI collections for fungal endophytes: first genome assemblies for Collariella, Neodidymelliopsis, Ascochyta clinopodiicola, Didymella pomorum, Didymosphaeria variabile, Neocosmospora piperis and Neocucurbitaria cava.</title>
        <authorList>
            <person name="Hill R."/>
        </authorList>
    </citation>
    <scope>NUCLEOTIDE SEQUENCE</scope>
    <source>
        <strain evidence="2">IMI 356814</strain>
    </source>
</reference>
<accession>A0A9W8YBQ7</accession>
<feature type="region of interest" description="Disordered" evidence="1">
    <location>
        <begin position="1"/>
        <end position="32"/>
    </location>
</feature>
<comment type="caution">
    <text evidence="2">The sequence shown here is derived from an EMBL/GenBank/DDBJ whole genome shotgun (WGS) entry which is preliminary data.</text>
</comment>
<evidence type="ECO:0000313" key="3">
    <source>
        <dbReference type="Proteomes" id="UP001140560"/>
    </source>
</evidence>
<feature type="region of interest" description="Disordered" evidence="1">
    <location>
        <begin position="252"/>
        <end position="317"/>
    </location>
</feature>
<dbReference type="OrthoDB" id="5307331at2759"/>
<protein>
    <submittedName>
        <fullName evidence="2">Uncharacterized protein</fullName>
    </submittedName>
</protein>
<evidence type="ECO:0000256" key="1">
    <source>
        <dbReference type="SAM" id="MobiDB-lite"/>
    </source>
</evidence>
<gene>
    <name evidence="2" type="ORF">N0V83_003471</name>
</gene>
<feature type="compositionally biased region" description="Basic residues" evidence="1">
    <location>
        <begin position="286"/>
        <end position="295"/>
    </location>
</feature>
<feature type="compositionally biased region" description="Acidic residues" evidence="1">
    <location>
        <begin position="689"/>
        <end position="703"/>
    </location>
</feature>
<name>A0A9W8YBQ7_9PLEO</name>